<keyword evidence="12" id="KW-1185">Reference proteome</keyword>
<organism evidence="11">
    <name type="scientific">Oppiella nova</name>
    <dbReference type="NCBI Taxonomy" id="334625"/>
    <lineage>
        <taxon>Eukaryota</taxon>
        <taxon>Metazoa</taxon>
        <taxon>Ecdysozoa</taxon>
        <taxon>Arthropoda</taxon>
        <taxon>Chelicerata</taxon>
        <taxon>Arachnida</taxon>
        <taxon>Acari</taxon>
        <taxon>Acariformes</taxon>
        <taxon>Sarcoptiformes</taxon>
        <taxon>Oribatida</taxon>
        <taxon>Brachypylina</taxon>
        <taxon>Oppioidea</taxon>
        <taxon>Oppiidae</taxon>
        <taxon>Oppiella</taxon>
    </lineage>
</organism>
<dbReference type="PANTHER" id="PTHR11751">
    <property type="entry name" value="ALANINE AMINOTRANSFERASE"/>
    <property type="match status" value="1"/>
</dbReference>
<dbReference type="GO" id="GO:0004021">
    <property type="term" value="F:L-alanine:2-oxoglutarate aminotransferase activity"/>
    <property type="evidence" value="ECO:0007669"/>
    <property type="project" value="UniProtKB-EC"/>
</dbReference>
<feature type="domain" description="Aminotransferase class I/classII large" evidence="10">
    <location>
        <begin position="110"/>
        <end position="468"/>
    </location>
</feature>
<dbReference type="GO" id="GO:0030170">
    <property type="term" value="F:pyridoxal phosphate binding"/>
    <property type="evidence" value="ECO:0007669"/>
    <property type="project" value="InterPro"/>
</dbReference>
<dbReference type="Gene3D" id="3.90.1150.10">
    <property type="entry name" value="Aspartate Aminotransferase, domain 1"/>
    <property type="match status" value="1"/>
</dbReference>
<dbReference type="PANTHER" id="PTHR11751:SF29">
    <property type="entry name" value="ALANINE TRANSAMINASE"/>
    <property type="match status" value="1"/>
</dbReference>
<gene>
    <name evidence="11" type="ORF">ONB1V03_LOCUS12623</name>
</gene>
<dbReference type="AlphaFoldDB" id="A0A7R9QRM8"/>
<evidence type="ECO:0000259" key="10">
    <source>
        <dbReference type="Pfam" id="PF00155"/>
    </source>
</evidence>
<evidence type="ECO:0000256" key="4">
    <source>
        <dbReference type="ARBA" id="ARBA00022679"/>
    </source>
</evidence>
<evidence type="ECO:0000256" key="8">
    <source>
        <dbReference type="ARBA" id="ARBA00026106"/>
    </source>
</evidence>
<comment type="subunit">
    <text evidence="2">Homodimer.</text>
</comment>
<protein>
    <recommendedName>
        <fullName evidence="8">alanine transaminase</fullName>
        <ecNumber evidence="8">2.6.1.2</ecNumber>
    </recommendedName>
</protein>
<evidence type="ECO:0000313" key="12">
    <source>
        <dbReference type="Proteomes" id="UP000728032"/>
    </source>
</evidence>
<comment type="similarity">
    <text evidence="7">Belongs to the class-I pyridoxal-phosphate-dependent aminotransferase family. Alanine aminotransferase subfamily.</text>
</comment>
<comment type="cofactor">
    <cofactor evidence="1">
        <name>pyridoxal 5'-phosphate</name>
        <dbReference type="ChEBI" id="CHEBI:597326"/>
    </cofactor>
</comment>
<dbReference type="SUPFAM" id="SSF53383">
    <property type="entry name" value="PLP-dependent transferases"/>
    <property type="match status" value="1"/>
</dbReference>
<evidence type="ECO:0000313" key="11">
    <source>
        <dbReference type="EMBL" id="CAD7655983.1"/>
    </source>
</evidence>
<evidence type="ECO:0000256" key="7">
    <source>
        <dbReference type="ARBA" id="ARBA00025785"/>
    </source>
</evidence>
<dbReference type="EMBL" id="OC925187">
    <property type="protein sequence ID" value="CAD7655983.1"/>
    <property type="molecule type" value="Genomic_DNA"/>
</dbReference>
<dbReference type="OrthoDB" id="1732682at2759"/>
<keyword evidence="4" id="KW-0808">Transferase</keyword>
<dbReference type="InterPro" id="IPR015424">
    <property type="entry name" value="PyrdxlP-dep_Trfase"/>
</dbReference>
<evidence type="ECO:0000256" key="9">
    <source>
        <dbReference type="ARBA" id="ARBA00047412"/>
    </source>
</evidence>
<dbReference type="CDD" id="cd00609">
    <property type="entry name" value="AAT_like"/>
    <property type="match status" value="1"/>
</dbReference>
<evidence type="ECO:0000256" key="3">
    <source>
        <dbReference type="ARBA" id="ARBA00022576"/>
    </source>
</evidence>
<proteinExistence type="inferred from homology"/>
<dbReference type="GO" id="GO:0042853">
    <property type="term" value="P:L-alanine catabolic process"/>
    <property type="evidence" value="ECO:0007669"/>
    <property type="project" value="UniProtKB-UniPathway"/>
</dbReference>
<dbReference type="InterPro" id="IPR015421">
    <property type="entry name" value="PyrdxlP-dep_Trfase_major"/>
</dbReference>
<name>A0A7R9QRM8_9ACAR</name>
<evidence type="ECO:0000256" key="1">
    <source>
        <dbReference type="ARBA" id="ARBA00001933"/>
    </source>
</evidence>
<dbReference type="InterPro" id="IPR004839">
    <property type="entry name" value="Aminotransferase_I/II_large"/>
</dbReference>
<dbReference type="EMBL" id="CAJPVJ010010362">
    <property type="protein sequence ID" value="CAG2173170.1"/>
    <property type="molecule type" value="Genomic_DNA"/>
</dbReference>
<keyword evidence="3" id="KW-0032">Aminotransferase</keyword>
<dbReference type="Gene3D" id="3.40.640.10">
    <property type="entry name" value="Type I PLP-dependent aspartate aminotransferase-like (Major domain)"/>
    <property type="match status" value="1"/>
</dbReference>
<dbReference type="FunFam" id="3.90.1150.10:FF:000010">
    <property type="entry name" value="Alanine aminotransferase 2"/>
    <property type="match status" value="1"/>
</dbReference>
<dbReference type="InterPro" id="IPR015422">
    <property type="entry name" value="PyrdxlP-dep_Trfase_small"/>
</dbReference>
<dbReference type="Pfam" id="PF00155">
    <property type="entry name" value="Aminotran_1_2"/>
    <property type="match status" value="1"/>
</dbReference>
<reference evidence="11" key="1">
    <citation type="submission" date="2020-11" db="EMBL/GenBank/DDBJ databases">
        <authorList>
            <person name="Tran Van P."/>
        </authorList>
    </citation>
    <scope>NUCLEOTIDE SEQUENCE</scope>
</reference>
<comment type="pathway">
    <text evidence="6">Amino-acid degradation; L-alanine degradation via transaminase pathway; pyruvate from L-alanine: step 1/1.</text>
</comment>
<feature type="non-terminal residue" evidence="11">
    <location>
        <position position="1"/>
    </location>
</feature>
<dbReference type="InterPro" id="IPR045088">
    <property type="entry name" value="ALAT1/2-like"/>
</dbReference>
<dbReference type="EC" id="2.6.1.2" evidence="8"/>
<accession>A0A7R9QRM8</accession>
<comment type="catalytic activity">
    <reaction evidence="9">
        <text>L-alanine + 2-oxoglutarate = pyruvate + L-glutamate</text>
        <dbReference type="Rhea" id="RHEA:19453"/>
        <dbReference type="ChEBI" id="CHEBI:15361"/>
        <dbReference type="ChEBI" id="CHEBI:16810"/>
        <dbReference type="ChEBI" id="CHEBI:29985"/>
        <dbReference type="ChEBI" id="CHEBI:57972"/>
        <dbReference type="EC" id="2.6.1.2"/>
    </reaction>
</comment>
<dbReference type="FunFam" id="3.40.640.10:FF:000012">
    <property type="entry name" value="alanine aminotransferase 2"/>
    <property type="match status" value="1"/>
</dbReference>
<dbReference type="Gene3D" id="1.10.287.1970">
    <property type="match status" value="1"/>
</dbReference>
<dbReference type="UniPathway" id="UPA00528">
    <property type="reaction ID" value="UER00586"/>
</dbReference>
<dbReference type="Gene3D" id="3.60.60.10">
    <property type="entry name" value="Penicillin V Acylase, Chain A"/>
    <property type="match status" value="1"/>
</dbReference>
<keyword evidence="5" id="KW-0663">Pyridoxal phosphate</keyword>
<dbReference type="Proteomes" id="UP000728032">
    <property type="component" value="Unassembled WGS sequence"/>
</dbReference>
<evidence type="ECO:0000256" key="2">
    <source>
        <dbReference type="ARBA" id="ARBA00011738"/>
    </source>
</evidence>
<evidence type="ECO:0000256" key="5">
    <source>
        <dbReference type="ARBA" id="ARBA00022898"/>
    </source>
</evidence>
<sequence length="590" mass="65930">MSDNNMEGKDCLLSLETMNQRIRRMEYAVRGAIPMRATELEKELKSGLKKPFDEVIRANIGDCHAMDQRPLTFFRQVLSGVLNPNECLSNPNIPEDVKQRVTLLLDGCGGRSVGAYSDASGVEIIRRHVAEYIEERDQIASDWLNIVLTTGASEGAKAMLSFINSGSNDGIPTGVMVPIPQYPLYSATICELGMHLISYYLDEQNEWALSIDELSRALEESKNHCKPKAIVVINPGNPTGSVLTRHNIEDIIRFAKQNNLIIIADEVYQHNVWKNGAKFYSFKKVMHELEVKLELVSMMSASKGFMGECGLRGGYLEITNFEPQVKAMFFKMLSARLCSSILGQIAMDCVVKPPTIGEPSYEIFIKEKEEVLESLRKRAKLTADTFNSIPGIVSNPVAGAMYAFPKIVLPDKAIKAAEERGQKPDFFYVMTLLEKTGICVVPGSGFGQIPGTYHFRTTILPQTDKLERMMKKYTTMHSMAKSCDTFVVLPPMTAHKLTIFGKNSDRPNGEVQEIVYYPRNTYESGSKTECTYISIESTPQTYAVMLSKPSWMWGSEMGSNEFGLCVGNEAVWTQLNGPNDEEERLLGMDL</sequence>
<evidence type="ECO:0000256" key="6">
    <source>
        <dbReference type="ARBA" id="ARBA00025708"/>
    </source>
</evidence>